<dbReference type="InterPro" id="IPR002716">
    <property type="entry name" value="PIN_dom"/>
</dbReference>
<comment type="function">
    <text evidence="6">Toxic component of a toxin-antitoxin (TA) system. An RNase.</text>
</comment>
<evidence type="ECO:0000259" key="7">
    <source>
        <dbReference type="Pfam" id="PF01850"/>
    </source>
</evidence>
<dbReference type="SUPFAM" id="SSF88723">
    <property type="entry name" value="PIN domain-like"/>
    <property type="match status" value="1"/>
</dbReference>
<keyword evidence="5 6" id="KW-0460">Magnesium</keyword>
<evidence type="ECO:0000256" key="2">
    <source>
        <dbReference type="ARBA" id="ARBA00022722"/>
    </source>
</evidence>
<keyword evidence="6" id="KW-0800">Toxin</keyword>
<keyword evidence="9" id="KW-1185">Reference proteome</keyword>
<keyword evidence="2 6" id="KW-0540">Nuclease</keyword>
<evidence type="ECO:0000256" key="1">
    <source>
        <dbReference type="ARBA" id="ARBA00022649"/>
    </source>
</evidence>
<comment type="similarity">
    <text evidence="6">Belongs to the PINc/VapC protein family.</text>
</comment>
<feature type="binding site" evidence="6">
    <location>
        <position position="99"/>
    </location>
    <ligand>
        <name>Mg(2+)</name>
        <dbReference type="ChEBI" id="CHEBI:18420"/>
    </ligand>
</feature>
<evidence type="ECO:0000313" key="9">
    <source>
        <dbReference type="Proteomes" id="UP000629365"/>
    </source>
</evidence>
<dbReference type="InterPro" id="IPR029060">
    <property type="entry name" value="PIN-like_dom_sf"/>
</dbReference>
<evidence type="ECO:0000256" key="6">
    <source>
        <dbReference type="HAMAP-Rule" id="MF_00265"/>
    </source>
</evidence>
<evidence type="ECO:0000256" key="4">
    <source>
        <dbReference type="ARBA" id="ARBA00022801"/>
    </source>
</evidence>
<protein>
    <recommendedName>
        <fullName evidence="6">Ribonuclease VapC</fullName>
        <shortName evidence="6">RNase VapC</shortName>
        <ecNumber evidence="6">3.1.-.-</ecNumber>
    </recommendedName>
    <alternativeName>
        <fullName evidence="6">Toxin VapC</fullName>
    </alternativeName>
</protein>
<proteinExistence type="inferred from homology"/>
<keyword evidence="1 6" id="KW-1277">Toxin-antitoxin system</keyword>
<dbReference type="RefSeq" id="WP_188434897.1">
    <property type="nucleotide sequence ID" value="NZ_BMCM01000001.1"/>
</dbReference>
<comment type="cofactor">
    <cofactor evidence="6">
        <name>Mg(2+)</name>
        <dbReference type="ChEBI" id="CHEBI:18420"/>
    </cofactor>
</comment>
<feature type="domain" description="PIN" evidence="7">
    <location>
        <begin position="3"/>
        <end position="124"/>
    </location>
</feature>
<accession>A0ABQ1RER7</accession>
<evidence type="ECO:0000256" key="3">
    <source>
        <dbReference type="ARBA" id="ARBA00022723"/>
    </source>
</evidence>
<dbReference type="Pfam" id="PF01850">
    <property type="entry name" value="PIN"/>
    <property type="match status" value="1"/>
</dbReference>
<comment type="caution">
    <text evidence="8">The sequence shown here is derived from an EMBL/GenBank/DDBJ whole genome shotgun (WGS) entry which is preliminary data.</text>
</comment>
<dbReference type="InterPro" id="IPR022907">
    <property type="entry name" value="VapC_family"/>
</dbReference>
<dbReference type="HAMAP" id="MF_00265">
    <property type="entry name" value="VapC_Nob1"/>
    <property type="match status" value="1"/>
</dbReference>
<name>A0ABQ1RER7_9MICO</name>
<keyword evidence="4 6" id="KW-0378">Hydrolase</keyword>
<organism evidence="8 9">
    <name type="scientific">Microbacterium murale</name>
    <dbReference type="NCBI Taxonomy" id="1081040"/>
    <lineage>
        <taxon>Bacteria</taxon>
        <taxon>Bacillati</taxon>
        <taxon>Actinomycetota</taxon>
        <taxon>Actinomycetes</taxon>
        <taxon>Micrococcales</taxon>
        <taxon>Microbacteriaceae</taxon>
        <taxon>Microbacterium</taxon>
    </lineage>
</organism>
<gene>
    <name evidence="8" type="primary">vapC47</name>
    <name evidence="6" type="synonym">vapC</name>
    <name evidence="8" type="ORF">GCM10007269_04370</name>
</gene>
<reference evidence="9" key="1">
    <citation type="journal article" date="2019" name="Int. J. Syst. Evol. Microbiol.">
        <title>The Global Catalogue of Microorganisms (GCM) 10K type strain sequencing project: providing services to taxonomists for standard genome sequencing and annotation.</title>
        <authorList>
            <consortium name="The Broad Institute Genomics Platform"/>
            <consortium name="The Broad Institute Genome Sequencing Center for Infectious Disease"/>
            <person name="Wu L."/>
            <person name="Ma J."/>
        </authorList>
    </citation>
    <scope>NUCLEOTIDE SEQUENCE [LARGE SCALE GENOMIC DNA]</scope>
    <source>
        <strain evidence="9">CCM 7640</strain>
    </source>
</reference>
<dbReference type="Proteomes" id="UP000629365">
    <property type="component" value="Unassembled WGS sequence"/>
</dbReference>
<sequence length="136" mass="14304">MSIYVDSSALIKRVSKEEHQAALSTALTQAVAGGHLLIASALARVEVSRALRVRLDDHDPRQISVASALAMEGIGVAPMTGPILESARIIGPPVLRSLDAIHLATAVAVGADELWTYDERLASASEEIGIVARMPS</sequence>
<dbReference type="Gene3D" id="3.40.50.1010">
    <property type="entry name" value="5'-nuclease"/>
    <property type="match status" value="1"/>
</dbReference>
<evidence type="ECO:0000256" key="5">
    <source>
        <dbReference type="ARBA" id="ARBA00022842"/>
    </source>
</evidence>
<dbReference type="EMBL" id="BMCM01000001">
    <property type="protein sequence ID" value="GGD64190.1"/>
    <property type="molecule type" value="Genomic_DNA"/>
</dbReference>
<feature type="binding site" evidence="6">
    <location>
        <position position="6"/>
    </location>
    <ligand>
        <name>Mg(2+)</name>
        <dbReference type="ChEBI" id="CHEBI:18420"/>
    </ligand>
</feature>
<dbReference type="EC" id="3.1.-.-" evidence="6"/>
<evidence type="ECO:0000313" key="8">
    <source>
        <dbReference type="EMBL" id="GGD64190.1"/>
    </source>
</evidence>
<keyword evidence="3 6" id="KW-0479">Metal-binding</keyword>
<dbReference type="CDD" id="cd09874">
    <property type="entry name" value="PIN_MT3492-like"/>
    <property type="match status" value="1"/>
</dbReference>